<evidence type="ECO:0000259" key="4">
    <source>
        <dbReference type="Pfam" id="PF14111"/>
    </source>
</evidence>
<accession>A0A8X7U3F8</accession>
<dbReference type="GO" id="GO:0003676">
    <property type="term" value="F:nucleic acid binding"/>
    <property type="evidence" value="ECO:0007669"/>
    <property type="project" value="InterPro"/>
</dbReference>
<evidence type="ECO:0000259" key="2">
    <source>
        <dbReference type="Pfam" id="PF03372"/>
    </source>
</evidence>
<feature type="domain" description="Zinc knuckle CX2CX4HX4C" evidence="5">
    <location>
        <begin position="172"/>
        <end position="215"/>
    </location>
</feature>
<dbReference type="InterPro" id="IPR040256">
    <property type="entry name" value="At4g02000-like"/>
</dbReference>
<dbReference type="EMBL" id="JAAMPC010000014">
    <property type="protein sequence ID" value="KAG2264542.1"/>
    <property type="molecule type" value="Genomic_DNA"/>
</dbReference>
<feature type="domain" description="Endonuclease/exonuclease/phosphatase" evidence="2">
    <location>
        <begin position="576"/>
        <end position="749"/>
    </location>
</feature>
<dbReference type="Gene3D" id="3.30.420.10">
    <property type="entry name" value="Ribonuclease H-like superfamily/Ribonuclease H"/>
    <property type="match status" value="1"/>
</dbReference>
<dbReference type="Proteomes" id="UP000886595">
    <property type="component" value="Unassembled WGS sequence"/>
</dbReference>
<feature type="compositionally biased region" description="Polar residues" evidence="1">
    <location>
        <begin position="361"/>
        <end position="376"/>
    </location>
</feature>
<dbReference type="CDD" id="cd06222">
    <property type="entry name" value="RNase_H_like"/>
    <property type="match status" value="1"/>
</dbReference>
<dbReference type="PANTHER" id="PTHR31286">
    <property type="entry name" value="GLYCINE-RICH CELL WALL STRUCTURAL PROTEIN 1.8-LIKE"/>
    <property type="match status" value="1"/>
</dbReference>
<dbReference type="Gene3D" id="3.60.10.10">
    <property type="entry name" value="Endonuclease/exonuclease/phosphatase"/>
    <property type="match status" value="1"/>
</dbReference>
<feature type="compositionally biased region" description="Basic and acidic residues" evidence="1">
    <location>
        <begin position="272"/>
        <end position="285"/>
    </location>
</feature>
<proteinExistence type="predicted"/>
<protein>
    <recommendedName>
        <fullName evidence="8">RNase H type-1 domain-containing protein</fullName>
    </recommendedName>
</protein>
<evidence type="ECO:0000256" key="1">
    <source>
        <dbReference type="SAM" id="MobiDB-lite"/>
    </source>
</evidence>
<comment type="caution">
    <text evidence="6">The sequence shown here is derived from an EMBL/GenBank/DDBJ whole genome shotgun (WGS) entry which is preliminary data.</text>
</comment>
<dbReference type="GO" id="GO:0004523">
    <property type="term" value="F:RNA-DNA hybrid ribonuclease activity"/>
    <property type="evidence" value="ECO:0007669"/>
    <property type="project" value="InterPro"/>
</dbReference>
<evidence type="ECO:0000259" key="5">
    <source>
        <dbReference type="Pfam" id="PF14392"/>
    </source>
</evidence>
<feature type="domain" description="RNase H type-1" evidence="3">
    <location>
        <begin position="939"/>
        <end position="1059"/>
    </location>
</feature>
<dbReference type="Pfam" id="PF14392">
    <property type="entry name" value="zf-CCHC_4"/>
    <property type="match status" value="1"/>
</dbReference>
<feature type="compositionally biased region" description="Basic and acidic residues" evidence="1">
    <location>
        <begin position="236"/>
        <end position="251"/>
    </location>
</feature>
<feature type="compositionally biased region" description="Basic residues" evidence="1">
    <location>
        <begin position="528"/>
        <end position="538"/>
    </location>
</feature>
<dbReference type="InterPro" id="IPR036691">
    <property type="entry name" value="Endo/exonu/phosph_ase_sf"/>
</dbReference>
<dbReference type="PANTHER" id="PTHR31286:SF163">
    <property type="entry name" value="ZINC KNUCKLE CX2CX4HX4C DOMAIN-CONTAINING PROTEIN"/>
    <property type="match status" value="1"/>
</dbReference>
<feature type="compositionally biased region" description="Basic and acidic residues" evidence="1">
    <location>
        <begin position="215"/>
        <end position="227"/>
    </location>
</feature>
<dbReference type="AlphaFoldDB" id="A0A8X7U3F8"/>
<dbReference type="Pfam" id="PF13456">
    <property type="entry name" value="RVT_3"/>
    <property type="match status" value="1"/>
</dbReference>
<dbReference type="SUPFAM" id="SSF53098">
    <property type="entry name" value="Ribonuclease H-like"/>
    <property type="match status" value="1"/>
</dbReference>
<evidence type="ECO:0008006" key="8">
    <source>
        <dbReference type="Google" id="ProtNLM"/>
    </source>
</evidence>
<dbReference type="InterPro" id="IPR025836">
    <property type="entry name" value="Zn_knuckle_CX2CX4HX4C"/>
</dbReference>
<dbReference type="InterPro" id="IPR002156">
    <property type="entry name" value="RNaseH_domain"/>
</dbReference>
<dbReference type="InterPro" id="IPR005135">
    <property type="entry name" value="Endo/exonuclease/phosphatase"/>
</dbReference>
<feature type="region of interest" description="Disordered" evidence="1">
    <location>
        <begin position="509"/>
        <end position="538"/>
    </location>
</feature>
<gene>
    <name evidence="6" type="ORF">Bca52824_071621</name>
</gene>
<dbReference type="InterPro" id="IPR044730">
    <property type="entry name" value="RNase_H-like_dom_plant"/>
</dbReference>
<feature type="compositionally biased region" description="Basic and acidic residues" evidence="1">
    <location>
        <begin position="321"/>
        <end position="339"/>
    </location>
</feature>
<dbReference type="SUPFAM" id="SSF56219">
    <property type="entry name" value="DNase I-like"/>
    <property type="match status" value="1"/>
</dbReference>
<organism evidence="6 7">
    <name type="scientific">Brassica carinata</name>
    <name type="common">Ethiopian mustard</name>
    <name type="synonym">Abyssinian cabbage</name>
    <dbReference type="NCBI Taxonomy" id="52824"/>
    <lineage>
        <taxon>Eukaryota</taxon>
        <taxon>Viridiplantae</taxon>
        <taxon>Streptophyta</taxon>
        <taxon>Embryophyta</taxon>
        <taxon>Tracheophyta</taxon>
        <taxon>Spermatophyta</taxon>
        <taxon>Magnoliopsida</taxon>
        <taxon>eudicotyledons</taxon>
        <taxon>Gunneridae</taxon>
        <taxon>Pentapetalae</taxon>
        <taxon>rosids</taxon>
        <taxon>malvids</taxon>
        <taxon>Brassicales</taxon>
        <taxon>Brassicaceae</taxon>
        <taxon>Brassiceae</taxon>
        <taxon>Brassica</taxon>
    </lineage>
</organism>
<dbReference type="InterPro" id="IPR036397">
    <property type="entry name" value="RNaseH_sf"/>
</dbReference>
<feature type="compositionally biased region" description="Basic and acidic residues" evidence="1">
    <location>
        <begin position="294"/>
        <end position="308"/>
    </location>
</feature>
<feature type="domain" description="DUF4283" evidence="4">
    <location>
        <begin position="36"/>
        <end position="115"/>
    </location>
</feature>
<evidence type="ECO:0000313" key="6">
    <source>
        <dbReference type="EMBL" id="KAG2264542.1"/>
    </source>
</evidence>
<sequence length="1071" mass="121850">MANRYSRADKGKWKEEHPPFRKPLVRIPASDSSELIERNRFTLIGRVTNSSIQKTRALVDFFLQHWNVVGRITGRDLGPSLFQFGFESEQDLQAILSKSPFHFKKWMMILQRWEPIVSDSFPATISFWIKVHGVPLHYWTDETFDIIGAALGPIELRDFEKARMKVQINGLKPLIMRMDIELPSKKVVEVELEYEKLEKHCFFCKSLSHEDEDCELRPPSRQGRDQRMLGISQHNTLERIEESKRRQEGRRQTRLQQGQSREGARWSNYKYADPRDARSSSHNDPSRIVSERSSGYEENKRRYDDRNFSIRSNPSSRRTPPRREGRDQPSADYVSHSREPLAPPMHNKPGISPIREERSRSNQSPGTNAITVQRRNSIADRLSDPRGSNSKSEERICAKDRLSVHTQRTSLNERSESNSNSKHIHNVELQEVDENMHLPVINSITRPSSSNVFDSGRLGPSERSPIRTLSEDRIHVSLRLGPLLQTETEESEENQLTLAALAKAAGKRKVGNSQTLRKVGNSPAQGHAIKKRRVTKVHPSPKRKLMLDAIVAGGRGTSAATRKLALNTKIIPPTRIGEFRKRISPAVLFLMETKNQDEALFKLFKTLTSPTTSRSLRWAWREGTLSFVSFIYGAPNASDRPEFWRKLTEIGADRDESWLITGDFNDLLDNSEKVGGPARWEGSFLSFRSFVSQMGLWDLPHSGNHLSWRGTRHNYFIQSRLDRAMGNCSWFERFPAGHCEYLRFEGSDHRPIVVHFDVSTRKKKGLFRFDRRLKDKPEIRKIVADQWASDPNDSVFTRVGKIRHSIIAWVKEQNLNSNLAIQKAQVELESALSSLAPDPMIIASLSATLESAYKEEELYWRQRSRNQWLQSGDRNTSFFHASTRGRRAINKFSVIENSEGNAVYKEEEITMVTKPPVPQYVVSSNVKQAVNSYTWSSFSDAAWDSSTGNCGLGWQLRDAEGTCAESSSSHRRFVTSALVAEALAVKAVVNAAVSSHVSSLIVYSDSKALILLLNSQGQDVALKGILHDIHQLAQSFTSISFKFIPRLANAHADLLAKSALYYLRSNLLGDE</sequence>
<dbReference type="OrthoDB" id="1112386at2759"/>
<dbReference type="InterPro" id="IPR012337">
    <property type="entry name" value="RNaseH-like_sf"/>
</dbReference>
<dbReference type="Pfam" id="PF03372">
    <property type="entry name" value="Exo_endo_phos"/>
    <property type="match status" value="1"/>
</dbReference>
<keyword evidence="7" id="KW-1185">Reference proteome</keyword>
<evidence type="ECO:0000313" key="7">
    <source>
        <dbReference type="Proteomes" id="UP000886595"/>
    </source>
</evidence>
<evidence type="ECO:0000259" key="3">
    <source>
        <dbReference type="Pfam" id="PF13456"/>
    </source>
</evidence>
<name>A0A8X7U3F8_BRACI</name>
<feature type="region of interest" description="Disordered" evidence="1">
    <location>
        <begin position="213"/>
        <end position="422"/>
    </location>
</feature>
<dbReference type="InterPro" id="IPR025558">
    <property type="entry name" value="DUF4283"/>
</dbReference>
<dbReference type="Pfam" id="PF14111">
    <property type="entry name" value="DUF4283"/>
    <property type="match status" value="1"/>
</dbReference>
<feature type="compositionally biased region" description="Basic and acidic residues" evidence="1">
    <location>
        <begin position="391"/>
        <end position="403"/>
    </location>
</feature>
<reference evidence="6 7" key="1">
    <citation type="submission" date="2020-02" db="EMBL/GenBank/DDBJ databases">
        <authorList>
            <person name="Ma Q."/>
            <person name="Huang Y."/>
            <person name="Song X."/>
            <person name="Pei D."/>
        </authorList>
    </citation>
    <scope>NUCLEOTIDE SEQUENCE [LARGE SCALE GENOMIC DNA]</scope>
    <source>
        <strain evidence="6">Sxm20200214</strain>
        <tissue evidence="6">Leaf</tissue>
    </source>
</reference>